<comment type="caution">
    <text evidence="2">The sequence shown here is derived from an EMBL/GenBank/DDBJ whole genome shotgun (WGS) entry which is preliminary data.</text>
</comment>
<feature type="compositionally biased region" description="Basic and acidic residues" evidence="1">
    <location>
        <begin position="59"/>
        <end position="73"/>
    </location>
</feature>
<evidence type="ECO:0000256" key="1">
    <source>
        <dbReference type="SAM" id="MobiDB-lite"/>
    </source>
</evidence>
<organism evidence="2 3">
    <name type="scientific">Pleurodeles waltl</name>
    <name type="common">Iberian ribbed newt</name>
    <dbReference type="NCBI Taxonomy" id="8319"/>
    <lineage>
        <taxon>Eukaryota</taxon>
        <taxon>Metazoa</taxon>
        <taxon>Chordata</taxon>
        <taxon>Craniata</taxon>
        <taxon>Vertebrata</taxon>
        <taxon>Euteleostomi</taxon>
        <taxon>Amphibia</taxon>
        <taxon>Batrachia</taxon>
        <taxon>Caudata</taxon>
        <taxon>Salamandroidea</taxon>
        <taxon>Salamandridae</taxon>
        <taxon>Pleurodelinae</taxon>
        <taxon>Pleurodeles</taxon>
    </lineage>
</organism>
<dbReference type="AlphaFoldDB" id="A0AAV7TR31"/>
<name>A0AAV7TR31_PLEWA</name>
<dbReference type="Proteomes" id="UP001066276">
    <property type="component" value="Chromosome 3_2"/>
</dbReference>
<feature type="region of interest" description="Disordered" evidence="1">
    <location>
        <begin position="1"/>
        <end position="73"/>
    </location>
</feature>
<gene>
    <name evidence="2" type="ORF">NDU88_003958</name>
</gene>
<evidence type="ECO:0000313" key="2">
    <source>
        <dbReference type="EMBL" id="KAJ1178716.1"/>
    </source>
</evidence>
<dbReference type="EMBL" id="JANPWB010000006">
    <property type="protein sequence ID" value="KAJ1178716.1"/>
    <property type="molecule type" value="Genomic_DNA"/>
</dbReference>
<protein>
    <submittedName>
        <fullName evidence="2">Uncharacterized protein</fullName>
    </submittedName>
</protein>
<proteinExistence type="predicted"/>
<reference evidence="2" key="1">
    <citation type="journal article" date="2022" name="bioRxiv">
        <title>Sequencing and chromosome-scale assembly of the giantPleurodeles waltlgenome.</title>
        <authorList>
            <person name="Brown T."/>
            <person name="Elewa A."/>
            <person name="Iarovenko S."/>
            <person name="Subramanian E."/>
            <person name="Araus A.J."/>
            <person name="Petzold A."/>
            <person name="Susuki M."/>
            <person name="Suzuki K.-i.T."/>
            <person name="Hayashi T."/>
            <person name="Toyoda A."/>
            <person name="Oliveira C."/>
            <person name="Osipova E."/>
            <person name="Leigh N.D."/>
            <person name="Simon A."/>
            <person name="Yun M.H."/>
        </authorList>
    </citation>
    <scope>NUCLEOTIDE SEQUENCE</scope>
    <source>
        <strain evidence="2">20211129_DDA</strain>
        <tissue evidence="2">Liver</tissue>
    </source>
</reference>
<sequence length="73" mass="7765">MKKHQKRPGPLPEPRPALTLSQAGPAGGPRAGQHSFRHPAGTPPPPAASQSFPASLAMRLRDRAAAPQERQED</sequence>
<keyword evidence="3" id="KW-1185">Reference proteome</keyword>
<accession>A0AAV7TR31</accession>
<evidence type="ECO:0000313" key="3">
    <source>
        <dbReference type="Proteomes" id="UP001066276"/>
    </source>
</evidence>